<reference evidence="2" key="1">
    <citation type="submission" date="2021-03" db="EMBL/GenBank/DDBJ databases">
        <title>Draft genome sequence of rust myrtle Austropuccinia psidii MF-1, a brazilian biotype.</title>
        <authorList>
            <person name="Quecine M.C."/>
            <person name="Pachon D.M.R."/>
            <person name="Bonatelli M.L."/>
            <person name="Correr F.H."/>
            <person name="Franceschini L.M."/>
            <person name="Leite T.F."/>
            <person name="Margarido G.R.A."/>
            <person name="Almeida C.A."/>
            <person name="Ferrarezi J.A."/>
            <person name="Labate C.A."/>
        </authorList>
    </citation>
    <scope>NUCLEOTIDE SEQUENCE</scope>
    <source>
        <strain evidence="2">MF-1</strain>
    </source>
</reference>
<evidence type="ECO:0000256" key="1">
    <source>
        <dbReference type="SAM" id="MobiDB-lite"/>
    </source>
</evidence>
<proteinExistence type="predicted"/>
<comment type="caution">
    <text evidence="2">The sequence shown here is derived from an EMBL/GenBank/DDBJ whole genome shotgun (WGS) entry which is preliminary data.</text>
</comment>
<sequence length="112" mass="12371">MTPTGSGIYYFIQSNGSGPGHSSHRSEKKEFQPRGEAQIEDSRASTSSQRLDSTFDTLLQCPEAYITAIPVVRSEQFPIGCSGNIPVSVQELVYGRKTARMRALSKPLYKEN</sequence>
<keyword evidence="3" id="KW-1185">Reference proteome</keyword>
<dbReference type="Proteomes" id="UP000765509">
    <property type="component" value="Unassembled WGS sequence"/>
</dbReference>
<accession>A0A9Q3ETJ0</accession>
<dbReference type="EMBL" id="AVOT02032927">
    <property type="protein sequence ID" value="MBW0526759.1"/>
    <property type="molecule type" value="Genomic_DNA"/>
</dbReference>
<organism evidence="2 3">
    <name type="scientific">Austropuccinia psidii MF-1</name>
    <dbReference type="NCBI Taxonomy" id="1389203"/>
    <lineage>
        <taxon>Eukaryota</taxon>
        <taxon>Fungi</taxon>
        <taxon>Dikarya</taxon>
        <taxon>Basidiomycota</taxon>
        <taxon>Pucciniomycotina</taxon>
        <taxon>Pucciniomycetes</taxon>
        <taxon>Pucciniales</taxon>
        <taxon>Sphaerophragmiaceae</taxon>
        <taxon>Austropuccinia</taxon>
    </lineage>
</organism>
<gene>
    <name evidence="2" type="ORF">O181_066474</name>
</gene>
<evidence type="ECO:0000313" key="3">
    <source>
        <dbReference type="Proteomes" id="UP000765509"/>
    </source>
</evidence>
<dbReference type="AlphaFoldDB" id="A0A9Q3ETJ0"/>
<feature type="region of interest" description="Disordered" evidence="1">
    <location>
        <begin position="11"/>
        <end position="50"/>
    </location>
</feature>
<feature type="compositionally biased region" description="Basic and acidic residues" evidence="1">
    <location>
        <begin position="24"/>
        <end position="33"/>
    </location>
</feature>
<name>A0A9Q3ETJ0_9BASI</name>
<evidence type="ECO:0000313" key="2">
    <source>
        <dbReference type="EMBL" id="MBW0526759.1"/>
    </source>
</evidence>
<protein>
    <submittedName>
        <fullName evidence="2">Uncharacterized protein</fullName>
    </submittedName>
</protein>